<evidence type="ECO:0000313" key="2">
    <source>
        <dbReference type="EMBL" id="KAK7261464.1"/>
    </source>
</evidence>
<accession>A0AAN9EPP8</accession>
<feature type="region of interest" description="Disordered" evidence="1">
    <location>
        <begin position="120"/>
        <end position="140"/>
    </location>
</feature>
<name>A0AAN9EPP8_CROPI</name>
<evidence type="ECO:0000313" key="3">
    <source>
        <dbReference type="Proteomes" id="UP001372338"/>
    </source>
</evidence>
<feature type="compositionally biased region" description="Low complexity" evidence="1">
    <location>
        <begin position="123"/>
        <end position="140"/>
    </location>
</feature>
<reference evidence="2 3" key="1">
    <citation type="submission" date="2024-01" db="EMBL/GenBank/DDBJ databases">
        <title>The genomes of 5 underutilized Papilionoideae crops provide insights into root nodulation and disease resistanc.</title>
        <authorList>
            <person name="Yuan L."/>
        </authorList>
    </citation>
    <scope>NUCLEOTIDE SEQUENCE [LARGE SCALE GENOMIC DNA]</scope>
    <source>
        <strain evidence="2">ZHUSHIDOU_FW_LH</strain>
        <tissue evidence="2">Leaf</tissue>
    </source>
</reference>
<gene>
    <name evidence="2" type="ORF">RIF29_27777</name>
</gene>
<proteinExistence type="predicted"/>
<keyword evidence="3" id="KW-1185">Reference proteome</keyword>
<feature type="compositionally biased region" description="Basic and acidic residues" evidence="1">
    <location>
        <begin position="1"/>
        <end position="13"/>
    </location>
</feature>
<protein>
    <submittedName>
        <fullName evidence="2">Uncharacterized protein</fullName>
    </submittedName>
</protein>
<organism evidence="2 3">
    <name type="scientific">Crotalaria pallida</name>
    <name type="common">Smooth rattlebox</name>
    <name type="synonym">Crotalaria striata</name>
    <dbReference type="NCBI Taxonomy" id="3830"/>
    <lineage>
        <taxon>Eukaryota</taxon>
        <taxon>Viridiplantae</taxon>
        <taxon>Streptophyta</taxon>
        <taxon>Embryophyta</taxon>
        <taxon>Tracheophyta</taxon>
        <taxon>Spermatophyta</taxon>
        <taxon>Magnoliopsida</taxon>
        <taxon>eudicotyledons</taxon>
        <taxon>Gunneridae</taxon>
        <taxon>Pentapetalae</taxon>
        <taxon>rosids</taxon>
        <taxon>fabids</taxon>
        <taxon>Fabales</taxon>
        <taxon>Fabaceae</taxon>
        <taxon>Papilionoideae</taxon>
        <taxon>50 kb inversion clade</taxon>
        <taxon>genistoids sensu lato</taxon>
        <taxon>core genistoids</taxon>
        <taxon>Crotalarieae</taxon>
        <taxon>Crotalaria</taxon>
    </lineage>
</organism>
<feature type="region of interest" description="Disordered" evidence="1">
    <location>
        <begin position="1"/>
        <end position="27"/>
    </location>
</feature>
<comment type="caution">
    <text evidence="2">The sequence shown here is derived from an EMBL/GenBank/DDBJ whole genome shotgun (WGS) entry which is preliminary data.</text>
</comment>
<dbReference type="Proteomes" id="UP001372338">
    <property type="component" value="Unassembled WGS sequence"/>
</dbReference>
<evidence type="ECO:0000256" key="1">
    <source>
        <dbReference type="SAM" id="MobiDB-lite"/>
    </source>
</evidence>
<dbReference type="AlphaFoldDB" id="A0AAN9EPP8"/>
<dbReference type="EMBL" id="JAYWIO010000005">
    <property type="protein sequence ID" value="KAK7261464.1"/>
    <property type="molecule type" value="Genomic_DNA"/>
</dbReference>
<sequence>MANDSGRGREGARGRKGARGRGQSYRKLGVIAPVASTASATTPIPSPTPHVPPTFAPTIAPVPPIAPFFRPSSAYVPFRGGRGGAQGRGRGYGRLLINEQVVSTVPVIAPIPPATTPVPPATSVPVVDPSSGPSSSASVPSIGGTHIATDADFPPGYELGACDSNDGKIWLGPDAKFDYFTPGLVEKDIYVIIKGRYSGPWLTWSDVPDDVRKGWLELFQRTALHDHQQTLASTYALGSNYDWELKVLLTLLKIMMQVCFLILK</sequence>